<accession>A0ABT5TW31</accession>
<keyword evidence="4" id="KW-1185">Reference proteome</keyword>
<evidence type="ECO:0000256" key="1">
    <source>
        <dbReference type="SAM" id="MobiDB-lite"/>
    </source>
</evidence>
<feature type="region of interest" description="Disordered" evidence="1">
    <location>
        <begin position="48"/>
        <end position="85"/>
    </location>
</feature>
<dbReference type="EMBL" id="JARACI010000707">
    <property type="protein sequence ID" value="MDD9205903.1"/>
    <property type="molecule type" value="Genomic_DNA"/>
</dbReference>
<protein>
    <recommendedName>
        <fullName evidence="5">Na+/H+ antiporter subunit A</fullName>
    </recommendedName>
</protein>
<evidence type="ECO:0000256" key="2">
    <source>
        <dbReference type="SAM" id="Phobius"/>
    </source>
</evidence>
<feature type="compositionally biased region" description="Low complexity" evidence="1">
    <location>
        <begin position="69"/>
        <end position="85"/>
    </location>
</feature>
<name>A0ABT5TW31_9MICO</name>
<feature type="non-terminal residue" evidence="3">
    <location>
        <position position="1"/>
    </location>
</feature>
<gene>
    <name evidence="3" type="ORF">PU560_05390</name>
</gene>
<reference evidence="3" key="1">
    <citation type="submission" date="2023-02" db="EMBL/GenBank/DDBJ databases">
        <title>Georgenia sp.10Sc9-8, isolated from a soil sample collected from the Taklamakan desert.</title>
        <authorList>
            <person name="Liu S."/>
        </authorList>
    </citation>
    <scope>NUCLEOTIDE SEQUENCE</scope>
    <source>
        <strain evidence="3">10Sc9-8</strain>
    </source>
</reference>
<evidence type="ECO:0008006" key="5">
    <source>
        <dbReference type="Google" id="ProtNLM"/>
    </source>
</evidence>
<keyword evidence="2" id="KW-1133">Transmembrane helix</keyword>
<evidence type="ECO:0000313" key="4">
    <source>
        <dbReference type="Proteomes" id="UP001165561"/>
    </source>
</evidence>
<organism evidence="3 4">
    <name type="scientific">Georgenia halotolerans</name>
    <dbReference type="NCBI Taxonomy" id="3028317"/>
    <lineage>
        <taxon>Bacteria</taxon>
        <taxon>Bacillati</taxon>
        <taxon>Actinomycetota</taxon>
        <taxon>Actinomycetes</taxon>
        <taxon>Micrococcales</taxon>
        <taxon>Bogoriellaceae</taxon>
        <taxon>Georgenia</taxon>
    </lineage>
</organism>
<keyword evidence="2" id="KW-0472">Membrane</keyword>
<sequence>DLDLGPLGEMHLVTALFFDMGVYLVVVGLVLDILRSLGAEVDRHGEIEGSVAPDVAHDEPEATTDDTAPEAAAAAGAVGAEEARR</sequence>
<feature type="transmembrane region" description="Helical" evidence="2">
    <location>
        <begin position="12"/>
        <end position="34"/>
    </location>
</feature>
<dbReference type="Proteomes" id="UP001165561">
    <property type="component" value="Unassembled WGS sequence"/>
</dbReference>
<proteinExistence type="predicted"/>
<keyword evidence="2" id="KW-0812">Transmembrane</keyword>
<evidence type="ECO:0000313" key="3">
    <source>
        <dbReference type="EMBL" id="MDD9205903.1"/>
    </source>
</evidence>
<comment type="caution">
    <text evidence="3">The sequence shown here is derived from an EMBL/GenBank/DDBJ whole genome shotgun (WGS) entry which is preliminary data.</text>
</comment>